<evidence type="ECO:0000313" key="2">
    <source>
        <dbReference type="EMBL" id="MCM1992794.1"/>
    </source>
</evidence>
<proteinExistence type="predicted"/>
<feature type="transmembrane region" description="Helical" evidence="1">
    <location>
        <begin position="6"/>
        <end position="24"/>
    </location>
</feature>
<name>A0A9J6P7A7_9CLOT</name>
<keyword evidence="1" id="KW-0472">Membrane</keyword>
<dbReference type="EMBL" id="JAGSOJ010000007">
    <property type="protein sequence ID" value="MCM1992794.1"/>
    <property type="molecule type" value="Genomic_DNA"/>
</dbReference>
<accession>A0A9J6P7A7</accession>
<evidence type="ECO:0000313" key="3">
    <source>
        <dbReference type="Proteomes" id="UP001056429"/>
    </source>
</evidence>
<dbReference type="AlphaFoldDB" id="A0A9J6P7A7"/>
<comment type="caution">
    <text evidence="2">The sequence shown here is derived from an EMBL/GenBank/DDBJ whole genome shotgun (WGS) entry which is preliminary data.</text>
</comment>
<organism evidence="2 3">
    <name type="scientific">Oceanirhabdus seepicola</name>
    <dbReference type="NCBI Taxonomy" id="2828781"/>
    <lineage>
        <taxon>Bacteria</taxon>
        <taxon>Bacillati</taxon>
        <taxon>Bacillota</taxon>
        <taxon>Clostridia</taxon>
        <taxon>Eubacteriales</taxon>
        <taxon>Clostridiaceae</taxon>
        <taxon>Oceanirhabdus</taxon>
    </lineage>
</organism>
<dbReference type="Proteomes" id="UP001056429">
    <property type="component" value="Unassembled WGS sequence"/>
</dbReference>
<reference evidence="2" key="1">
    <citation type="journal article" date="2021" name="mSystems">
        <title>Bacteria and Archaea Synergistically Convert Glycine Betaine to Biogenic Methane in the Formosa Cold Seep of the South China Sea.</title>
        <authorList>
            <person name="Li L."/>
            <person name="Zhang W."/>
            <person name="Zhang S."/>
            <person name="Song L."/>
            <person name="Sun Q."/>
            <person name="Zhang H."/>
            <person name="Xiang H."/>
            <person name="Dong X."/>
        </authorList>
    </citation>
    <scope>NUCLEOTIDE SEQUENCE</scope>
    <source>
        <strain evidence="2">ZWT</strain>
    </source>
</reference>
<dbReference type="Gene3D" id="2.30.30.40">
    <property type="entry name" value="SH3 Domains"/>
    <property type="match status" value="1"/>
</dbReference>
<keyword evidence="1" id="KW-0812">Transmembrane</keyword>
<keyword evidence="3" id="KW-1185">Reference proteome</keyword>
<sequence length="289" mass="33166">MSNLWIEFGAIIFITSLISIILLLKIFIKPLLFIFKIVIAILTSILYKIASIANGLRGLSDFSDNIASIFNKKSQKSDSKKKVFRKSLLISIGITVISLFLAKQSNLDITKYQYFTKLMNIEYVKDFIGNEDTSNTSAKSVENKWNHNFSEDDLVYLNSSAKVYEYDENKKVLTVESKVQNNNTKAYKDDFILVKDEYFIKIIFDNGEEFFVNPKDIIKTSKYAIVNAKSLNLRKEPKVSKGNIYCAIHKNEKVNVIYEDISEEWILVSTGEYAGFVYSKYIDISTNTE</sequence>
<feature type="transmembrane region" description="Helical" evidence="1">
    <location>
        <begin position="31"/>
        <end position="50"/>
    </location>
</feature>
<dbReference type="RefSeq" id="WP_250861962.1">
    <property type="nucleotide sequence ID" value="NZ_JAGSOJ010000007.1"/>
</dbReference>
<keyword evidence="1" id="KW-1133">Transmembrane helix</keyword>
<evidence type="ECO:0000256" key="1">
    <source>
        <dbReference type="SAM" id="Phobius"/>
    </source>
</evidence>
<protein>
    <submittedName>
        <fullName evidence="2">SH3 domain-containing protein</fullName>
    </submittedName>
</protein>
<gene>
    <name evidence="2" type="ORF">KDK92_24005</name>
</gene>
<feature type="transmembrane region" description="Helical" evidence="1">
    <location>
        <begin position="83"/>
        <end position="102"/>
    </location>
</feature>
<reference evidence="2" key="2">
    <citation type="submission" date="2021-04" db="EMBL/GenBank/DDBJ databases">
        <authorList>
            <person name="Dong X."/>
        </authorList>
    </citation>
    <scope>NUCLEOTIDE SEQUENCE</scope>
    <source>
        <strain evidence="2">ZWT</strain>
    </source>
</reference>